<dbReference type="GO" id="GO:0043176">
    <property type="term" value="F:amine binding"/>
    <property type="evidence" value="ECO:0007669"/>
    <property type="project" value="InterPro"/>
</dbReference>
<dbReference type="AlphaFoldDB" id="A0A023GA17"/>
<dbReference type="EMBL" id="GBBM01004332">
    <property type="protein sequence ID" value="JAC31086.1"/>
    <property type="molecule type" value="mRNA"/>
</dbReference>
<reference evidence="2" key="1">
    <citation type="submission" date="2014-03" db="EMBL/GenBank/DDBJ databases">
        <title>The sialotranscriptome of Amblyomma triste, Amblyomma parvum and Amblyomma cajennense ticks, uncovered by 454-based RNA-seq.</title>
        <authorList>
            <person name="Garcia G.R."/>
            <person name="Gardinassi L.G."/>
            <person name="Ribeiro J.M."/>
            <person name="Anatriello E."/>
            <person name="Ferreira B.R."/>
            <person name="Moreira H.N."/>
            <person name="Mafra C."/>
            <person name="Olegario M.M."/>
            <person name="Szabo P.J."/>
            <person name="Miranda-Santos I.K."/>
            <person name="Maruyama S.R."/>
        </authorList>
    </citation>
    <scope>NUCLEOTIDE SEQUENCE</scope>
    <source>
        <strain evidence="2">Mato Grasso do Sul</strain>
        <tissue evidence="2">Salivary glands</tissue>
    </source>
</reference>
<name>A0A023GA17_AMBTT</name>
<sequence>MPVAAAFILFVCISEAFAGNEASADPKCSDPKRWRDGYTALELNRRFLLKRITFPIQEADTYRCIAVTTIDKDDKGHEVTLTVDYNVQGSTARSDGYSQRFKFFLENGTDHYNIMESDGTIGAPAGSYKFLSADPSCIVLEATQYQLPKDDPVTAEARSENVVVSPETQRQCLLWVKEGDESDPDDCCLHMFTEYCPEKEVRQALSSIDCRNPAAENAPEEQPQTGSA</sequence>
<dbReference type="GO" id="GO:0030682">
    <property type="term" value="P:symbiont-mediated perturbation of host defenses"/>
    <property type="evidence" value="ECO:0007669"/>
    <property type="project" value="InterPro"/>
</dbReference>
<dbReference type="SUPFAM" id="SSF50814">
    <property type="entry name" value="Lipocalins"/>
    <property type="match status" value="1"/>
</dbReference>
<protein>
    <submittedName>
        <fullName evidence="2">Putative lipocalin-6 1</fullName>
    </submittedName>
</protein>
<feature type="chain" id="PRO_5001520891" evidence="1">
    <location>
        <begin position="19"/>
        <end position="228"/>
    </location>
</feature>
<dbReference type="Pfam" id="PF02098">
    <property type="entry name" value="His_binding"/>
    <property type="match status" value="1"/>
</dbReference>
<organism evidence="2">
    <name type="scientific">Amblyomma triste</name>
    <name type="common">Neotropical tick</name>
    <dbReference type="NCBI Taxonomy" id="251400"/>
    <lineage>
        <taxon>Eukaryota</taxon>
        <taxon>Metazoa</taxon>
        <taxon>Ecdysozoa</taxon>
        <taxon>Arthropoda</taxon>
        <taxon>Chelicerata</taxon>
        <taxon>Arachnida</taxon>
        <taxon>Acari</taxon>
        <taxon>Parasitiformes</taxon>
        <taxon>Ixodida</taxon>
        <taxon>Ixodoidea</taxon>
        <taxon>Ixodidae</taxon>
        <taxon>Amblyomminae</taxon>
        <taxon>Amblyomma</taxon>
    </lineage>
</organism>
<evidence type="ECO:0000256" key="1">
    <source>
        <dbReference type="SAM" id="SignalP"/>
    </source>
</evidence>
<dbReference type="Gene3D" id="2.40.128.20">
    <property type="match status" value="1"/>
</dbReference>
<proteinExistence type="evidence at transcript level"/>
<feature type="signal peptide" evidence="1">
    <location>
        <begin position="1"/>
        <end position="18"/>
    </location>
</feature>
<evidence type="ECO:0000313" key="2">
    <source>
        <dbReference type="EMBL" id="JAC31086.1"/>
    </source>
</evidence>
<dbReference type="InterPro" id="IPR002970">
    <property type="entry name" value="Tick_his-bd"/>
</dbReference>
<accession>A0A023GA17</accession>
<dbReference type="InterPro" id="IPR012674">
    <property type="entry name" value="Calycin"/>
</dbReference>
<keyword evidence="1" id="KW-0732">Signal</keyword>